<dbReference type="PANTHER" id="PTHR33744:SF1">
    <property type="entry name" value="DNA-BINDING TRANSCRIPTIONAL ACTIVATOR ADER"/>
    <property type="match status" value="1"/>
</dbReference>
<comment type="similarity">
    <text evidence="1">Belongs to the CdaR family.</text>
</comment>
<dbReference type="EMBL" id="PDCJ01000001">
    <property type="protein sequence ID" value="PEG31254.1"/>
    <property type="molecule type" value="Genomic_DNA"/>
</dbReference>
<keyword evidence="6" id="KW-1185">Reference proteome</keyword>
<evidence type="ECO:0000256" key="1">
    <source>
        <dbReference type="ARBA" id="ARBA00006754"/>
    </source>
</evidence>
<evidence type="ECO:0000313" key="5">
    <source>
        <dbReference type="EMBL" id="PEG31254.1"/>
    </source>
</evidence>
<dbReference type="Gene3D" id="1.10.10.2840">
    <property type="entry name" value="PucR C-terminal helix-turn-helix domain"/>
    <property type="match status" value="1"/>
</dbReference>
<evidence type="ECO:0000259" key="3">
    <source>
        <dbReference type="Pfam" id="PF13556"/>
    </source>
</evidence>
<dbReference type="AlphaFoldDB" id="A0A2A7MHR4"/>
<dbReference type="InterPro" id="IPR025736">
    <property type="entry name" value="PucR_C-HTH_dom"/>
</dbReference>
<feature type="domain" description="Purine catabolism PurC-like" evidence="2">
    <location>
        <begin position="12"/>
        <end position="132"/>
    </location>
</feature>
<proteinExistence type="inferred from homology"/>
<evidence type="ECO:0000259" key="2">
    <source>
        <dbReference type="Pfam" id="PF07905"/>
    </source>
</evidence>
<comment type="caution">
    <text evidence="5">The sequence shown here is derived from an EMBL/GenBank/DDBJ whole genome shotgun (WGS) entry which is preliminary data.</text>
</comment>
<feature type="domain" description="CdaR GGDEF-like" evidence="4">
    <location>
        <begin position="156"/>
        <end position="326"/>
    </location>
</feature>
<evidence type="ECO:0000259" key="4">
    <source>
        <dbReference type="Pfam" id="PF17853"/>
    </source>
</evidence>
<dbReference type="Proteomes" id="UP000220840">
    <property type="component" value="Unassembled WGS sequence"/>
</dbReference>
<dbReference type="InterPro" id="IPR051448">
    <property type="entry name" value="CdaR-like_regulators"/>
</dbReference>
<feature type="domain" description="PucR C-terminal helix-turn-helix" evidence="3">
    <location>
        <begin position="380"/>
        <end position="438"/>
    </location>
</feature>
<organism evidence="5 6">
    <name type="scientific">Clostridium neonatale</name>
    <dbReference type="NCBI Taxonomy" id="137838"/>
    <lineage>
        <taxon>Bacteria</taxon>
        <taxon>Bacillati</taxon>
        <taxon>Bacillota</taxon>
        <taxon>Clostridia</taxon>
        <taxon>Eubacteriales</taxon>
        <taxon>Clostridiaceae</taxon>
        <taxon>Clostridium</taxon>
    </lineage>
</organism>
<evidence type="ECO:0000313" key="6">
    <source>
        <dbReference type="Proteomes" id="UP000220840"/>
    </source>
</evidence>
<gene>
    <name evidence="5" type="ORF">CQ394_05895</name>
</gene>
<accession>A0A2A7MHR4</accession>
<dbReference type="Pfam" id="PF13556">
    <property type="entry name" value="HTH_30"/>
    <property type="match status" value="1"/>
</dbReference>
<dbReference type="OrthoDB" id="212459at2"/>
<protein>
    <submittedName>
        <fullName evidence="5">PucR family transcriptional regulator</fullName>
    </submittedName>
</protein>
<dbReference type="PANTHER" id="PTHR33744">
    <property type="entry name" value="CARBOHYDRATE DIACID REGULATOR"/>
    <property type="match status" value="1"/>
</dbReference>
<dbReference type="InterPro" id="IPR012914">
    <property type="entry name" value="PucR_dom"/>
</dbReference>
<reference evidence="5 6" key="1">
    <citation type="submission" date="2017-10" db="EMBL/GenBank/DDBJ databases">
        <title>Effective Description of Clostridium neonatale sp. nov. linked to necrotizing enterocolitis in neonates and a clarification of species assignable to the genus Clostridium (Prazmowski 1880) emend. Lawson and Rainey 2016.</title>
        <authorList>
            <person name="Bernard K."/>
            <person name="Burdz T."/>
            <person name="Wiebe D."/>
            <person name="Balcewich B."/>
            <person name="Alfa M."/>
            <person name="Bernier A.-M."/>
        </authorList>
    </citation>
    <scope>NUCLEOTIDE SEQUENCE [LARGE SCALE GENOMIC DNA]</scope>
    <source>
        <strain evidence="5 6">LCDC99A005</strain>
    </source>
</reference>
<sequence length="443" mass="50621">MLGGLFMFQCKDLFTLPSLTNVKLLCGSEGLNNVIRWAYKAESLSLKNWVKGHELLIISGAIIDKKDFNISNLISEAIELNLSGALLLVGDNYIKSIPKTTIKLCDKKGFPIFLISWNTPLVNIFEELGHAIVLSSSISQSRDDLVSSIIFGNDLNKERLLLKAEELDYPLNLSQSVFLINFFNNSENEQSKPSLDEFKIGDLKNFLLSLFNEENFNVVLSNYGNNIVGLYTSSQHNLPMNNDSQFKSNDDFSHNLFNENNKINIADNTYFKTINDPNICHEILNKFITETLNKYPYINMNIGIGKCYFSIDQIQKSFNEASKCISLCTKLKHKGKILSYNEIGILQVFSEIERQDLLKNYRNEMLNPLIIHDKKNKSNLIQTLKVYLKNDCNIINTSKALNIHRNTIKYRINRIEDILNVSLSDSFTKLNLYNALLIHSFIL</sequence>
<dbReference type="InterPro" id="IPR041522">
    <property type="entry name" value="CdaR_GGDEF"/>
</dbReference>
<dbReference type="Pfam" id="PF07905">
    <property type="entry name" value="PucR"/>
    <property type="match status" value="1"/>
</dbReference>
<name>A0A2A7MHR4_9CLOT</name>
<dbReference type="InterPro" id="IPR042070">
    <property type="entry name" value="PucR_C-HTH_sf"/>
</dbReference>
<dbReference type="Pfam" id="PF17853">
    <property type="entry name" value="GGDEF_2"/>
    <property type="match status" value="1"/>
</dbReference>